<gene>
    <name evidence="1" type="ORF">L596_028756</name>
</gene>
<evidence type="ECO:0000313" key="1">
    <source>
        <dbReference type="EMBL" id="TKR61675.1"/>
    </source>
</evidence>
<reference evidence="1 2" key="2">
    <citation type="journal article" date="2019" name="G3 (Bethesda)">
        <title>Hybrid Assembly of the Genome of the Entomopathogenic Nematode Steinernema carpocapsae Identifies the X-Chromosome.</title>
        <authorList>
            <person name="Serra L."/>
            <person name="Macchietto M."/>
            <person name="Macias-Munoz A."/>
            <person name="McGill C.J."/>
            <person name="Rodriguez I.M."/>
            <person name="Rodriguez B."/>
            <person name="Murad R."/>
            <person name="Mortazavi A."/>
        </authorList>
    </citation>
    <scope>NUCLEOTIDE SEQUENCE [LARGE SCALE GENOMIC DNA]</scope>
    <source>
        <strain evidence="1 2">ALL</strain>
    </source>
</reference>
<accession>A0A4V5ZXZ5</accession>
<dbReference type="EMBL" id="AZBU02000011">
    <property type="protein sequence ID" value="TKR61675.1"/>
    <property type="molecule type" value="Genomic_DNA"/>
</dbReference>
<name>A0A4V5ZXZ5_STECR</name>
<reference evidence="1 2" key="1">
    <citation type="journal article" date="2015" name="Genome Biol.">
        <title>Comparative genomics of Steinernema reveals deeply conserved gene regulatory networks.</title>
        <authorList>
            <person name="Dillman A.R."/>
            <person name="Macchietto M."/>
            <person name="Porter C.F."/>
            <person name="Rogers A."/>
            <person name="Williams B."/>
            <person name="Antoshechkin I."/>
            <person name="Lee M.M."/>
            <person name="Goodwin Z."/>
            <person name="Lu X."/>
            <person name="Lewis E.E."/>
            <person name="Goodrich-Blair H."/>
            <person name="Stock S.P."/>
            <person name="Adams B.J."/>
            <person name="Sternberg P.W."/>
            <person name="Mortazavi A."/>
        </authorList>
    </citation>
    <scope>NUCLEOTIDE SEQUENCE [LARGE SCALE GENOMIC DNA]</scope>
    <source>
        <strain evidence="1 2">ALL</strain>
    </source>
</reference>
<evidence type="ECO:0000313" key="2">
    <source>
        <dbReference type="Proteomes" id="UP000298663"/>
    </source>
</evidence>
<proteinExistence type="predicted"/>
<dbReference type="Proteomes" id="UP000298663">
    <property type="component" value="Unassembled WGS sequence"/>
</dbReference>
<keyword evidence="2" id="KW-1185">Reference proteome</keyword>
<protein>
    <submittedName>
        <fullName evidence="1">Uncharacterized protein</fullName>
    </submittedName>
</protein>
<dbReference type="AlphaFoldDB" id="A0A4V5ZXZ5"/>
<comment type="caution">
    <text evidence="1">The sequence shown here is derived from an EMBL/GenBank/DDBJ whole genome shotgun (WGS) entry which is preliminary data.</text>
</comment>
<organism evidence="1 2">
    <name type="scientific">Steinernema carpocapsae</name>
    <name type="common">Entomopathogenic nematode</name>
    <dbReference type="NCBI Taxonomy" id="34508"/>
    <lineage>
        <taxon>Eukaryota</taxon>
        <taxon>Metazoa</taxon>
        <taxon>Ecdysozoa</taxon>
        <taxon>Nematoda</taxon>
        <taxon>Chromadorea</taxon>
        <taxon>Rhabditida</taxon>
        <taxon>Tylenchina</taxon>
        <taxon>Panagrolaimomorpha</taxon>
        <taxon>Strongyloidoidea</taxon>
        <taxon>Steinernematidae</taxon>
        <taxon>Steinernema</taxon>
    </lineage>
</organism>
<sequence>MNSVPLAFIEHTVGLVAQRTNLDKIDSLPEPWRRLMQCQQTLQGEKETFGIFLYEKTSTEFYYEIPGLPTLNELFAMDKKYRVCIRSFLVMKYPKEIVNYEEVPRTSLTKISKQVIFDKVLPLVGRQFLCKTDREDKYMKIGCIDDRDIHRKCFKIALQISSFHLLNVFYNGLETERLLQQGLRMWKMHFLELEGSWPACLATEAVRSSCAKATRLEYGMVPKKLSCIVTFMQFVQDHPPSPVGAELCKVAFDRWVKDRGHVLFSISGLCAFTVEQLQSIAQNGHIDVTIAIDWETVTFTASGFCRKLHFSLYKGATCRLVYT</sequence>